<dbReference type="InParanoid" id="F0YAY9"/>
<dbReference type="GeneID" id="20224923"/>
<organism evidence="4">
    <name type="scientific">Aureococcus anophagefferens</name>
    <name type="common">Harmful bloom alga</name>
    <dbReference type="NCBI Taxonomy" id="44056"/>
    <lineage>
        <taxon>Eukaryota</taxon>
        <taxon>Sar</taxon>
        <taxon>Stramenopiles</taxon>
        <taxon>Ochrophyta</taxon>
        <taxon>Pelagophyceae</taxon>
        <taxon>Pelagomonadales</taxon>
        <taxon>Pelagomonadaceae</taxon>
        <taxon>Aureococcus</taxon>
    </lineage>
</organism>
<evidence type="ECO:0000256" key="1">
    <source>
        <dbReference type="PROSITE-ProRule" id="PRU00023"/>
    </source>
</evidence>
<proteinExistence type="predicted"/>
<dbReference type="KEGG" id="aaf:AURANDRAFT_64614"/>
<dbReference type="AlphaFoldDB" id="F0YAY9"/>
<dbReference type="Gene3D" id="1.25.40.20">
    <property type="entry name" value="Ankyrin repeat-containing domain"/>
    <property type="match status" value="1"/>
</dbReference>
<dbReference type="InterPro" id="IPR011993">
    <property type="entry name" value="PH-like_dom_sf"/>
</dbReference>
<evidence type="ECO:0000313" key="3">
    <source>
        <dbReference type="EMBL" id="EGB07801.1"/>
    </source>
</evidence>
<accession>F0YAY9</accession>
<dbReference type="PROSITE" id="PS50088">
    <property type="entry name" value="ANK_REPEAT"/>
    <property type="match status" value="1"/>
</dbReference>
<dbReference type="Gene3D" id="2.30.29.30">
    <property type="entry name" value="Pleckstrin-homology domain (PH domain)/Phosphotyrosine-binding domain (PTB)"/>
    <property type="match status" value="1"/>
</dbReference>
<dbReference type="EMBL" id="GL833130">
    <property type="protein sequence ID" value="EGB07801.1"/>
    <property type="molecule type" value="Genomic_DNA"/>
</dbReference>
<dbReference type="Proteomes" id="UP000002729">
    <property type="component" value="Unassembled WGS sequence"/>
</dbReference>
<sequence length="459" mass="49207">MEKGEGLELEYELELEHTSPQTSFLEDEELLMAEVDLDDMHNNVSLSDTLARTRAATVPNSQSRRERATPSPDVEACGTILKRPRNLCVKMDDRASSVTGAKAAEQYLAHHHAANDDDDDDLDAALVAAMLEADVRESAVPVTTGLQVMASPAELDRVEALFARLEAGDALAGGGAALPEERMRRVVHGGCLQKVGTEATFKREHAREVFVLNDALIVATRADGEKHGWWRGSGASSATDDDDDGTCPLLAKQCVPWADVLYVEDLRWDLAASHAKPCFEIGTTARSFRFLAADAADLDGWLQGRTRERNSQLQSLISRPFSTRWLRHVAAAFLGVARELDAGGAATIGWRHEKMRGTLWSACFLGAAGALPALLKAADDLDARDGDGFAPLHYAAYAGDARAVRSLVDAGADAGAAASPPPGATGDAADFRGAAPLHVAACVRIKSSTRLQCARMRPF</sequence>
<gene>
    <name evidence="3" type="ORF">AURANDRAFT_64614</name>
</gene>
<dbReference type="SUPFAM" id="SSF50729">
    <property type="entry name" value="PH domain-like"/>
    <property type="match status" value="1"/>
</dbReference>
<dbReference type="PROSITE" id="PS50297">
    <property type="entry name" value="ANK_REP_REGION"/>
    <property type="match status" value="1"/>
</dbReference>
<feature type="repeat" description="ANK" evidence="1">
    <location>
        <begin position="387"/>
        <end position="419"/>
    </location>
</feature>
<evidence type="ECO:0000313" key="4">
    <source>
        <dbReference type="Proteomes" id="UP000002729"/>
    </source>
</evidence>
<feature type="region of interest" description="Disordered" evidence="2">
    <location>
        <begin position="54"/>
        <end position="73"/>
    </location>
</feature>
<dbReference type="RefSeq" id="XP_009037781.1">
    <property type="nucleotide sequence ID" value="XM_009039533.1"/>
</dbReference>
<dbReference type="SUPFAM" id="SSF48403">
    <property type="entry name" value="Ankyrin repeat"/>
    <property type="match status" value="1"/>
</dbReference>
<dbReference type="InterPro" id="IPR002110">
    <property type="entry name" value="Ankyrin_rpt"/>
</dbReference>
<protein>
    <submittedName>
        <fullName evidence="3">Uncharacterized protein</fullName>
    </submittedName>
</protein>
<evidence type="ECO:0000256" key="2">
    <source>
        <dbReference type="SAM" id="MobiDB-lite"/>
    </source>
</evidence>
<reference evidence="3 4" key="1">
    <citation type="journal article" date="2011" name="Proc. Natl. Acad. Sci. U.S.A.">
        <title>Niche of harmful alga Aureococcus anophagefferens revealed through ecogenomics.</title>
        <authorList>
            <person name="Gobler C.J."/>
            <person name="Berry D.L."/>
            <person name="Dyhrman S.T."/>
            <person name="Wilhelm S.W."/>
            <person name="Salamov A."/>
            <person name="Lobanov A.V."/>
            <person name="Zhang Y."/>
            <person name="Collier J.L."/>
            <person name="Wurch L.L."/>
            <person name="Kustka A.B."/>
            <person name="Dill B.D."/>
            <person name="Shah M."/>
            <person name="VerBerkmoes N.C."/>
            <person name="Kuo A."/>
            <person name="Terry A."/>
            <person name="Pangilinan J."/>
            <person name="Lindquist E.A."/>
            <person name="Lucas S."/>
            <person name="Paulsen I.T."/>
            <person name="Hattenrath-Lehmann T.K."/>
            <person name="Talmage S.C."/>
            <person name="Walker E.A."/>
            <person name="Koch F."/>
            <person name="Burson A.M."/>
            <person name="Marcoval M.A."/>
            <person name="Tang Y.Z."/>
            <person name="Lecleir G.R."/>
            <person name="Coyne K.J."/>
            <person name="Berg G.M."/>
            <person name="Bertrand E.M."/>
            <person name="Saito M.A."/>
            <person name="Gladyshev V.N."/>
            <person name="Grigoriev I.V."/>
        </authorList>
    </citation>
    <scope>NUCLEOTIDE SEQUENCE [LARGE SCALE GENOMIC DNA]</scope>
    <source>
        <strain evidence="4">CCMP 1984</strain>
    </source>
</reference>
<keyword evidence="4" id="KW-1185">Reference proteome</keyword>
<name>F0YAY9_AURAN</name>
<dbReference type="InterPro" id="IPR036770">
    <property type="entry name" value="Ankyrin_rpt-contain_sf"/>
</dbReference>
<keyword evidence="1" id="KW-0040">ANK repeat</keyword>